<dbReference type="SUPFAM" id="SSF160443">
    <property type="entry name" value="SMR domain-like"/>
    <property type="match status" value="1"/>
</dbReference>
<feature type="region of interest" description="Disordered" evidence="2">
    <location>
        <begin position="310"/>
        <end position="357"/>
    </location>
</feature>
<feature type="coiled-coil region" evidence="1">
    <location>
        <begin position="490"/>
        <end position="517"/>
    </location>
</feature>
<comment type="caution">
    <text evidence="4">The sequence shown here is derived from an EMBL/GenBank/DDBJ whole genome shotgun (WGS) entry which is preliminary data.</text>
</comment>
<feature type="region of interest" description="Disordered" evidence="2">
    <location>
        <begin position="450"/>
        <end position="471"/>
    </location>
</feature>
<feature type="domain" description="Smr" evidence="3">
    <location>
        <begin position="561"/>
        <end position="637"/>
    </location>
</feature>
<dbReference type="Pfam" id="PF01713">
    <property type="entry name" value="Smr"/>
    <property type="match status" value="1"/>
</dbReference>
<feature type="compositionally biased region" description="Polar residues" evidence="2">
    <location>
        <begin position="118"/>
        <end position="130"/>
    </location>
</feature>
<dbReference type="InterPro" id="IPR036063">
    <property type="entry name" value="Smr_dom_sf"/>
</dbReference>
<dbReference type="PANTHER" id="PTHR47417">
    <property type="entry name" value="SMR DOMAIN-CONTAINING PROTEIN YPL199C"/>
    <property type="match status" value="1"/>
</dbReference>
<reference evidence="4" key="1">
    <citation type="submission" date="2020-11" db="EMBL/GenBank/DDBJ databases">
        <authorList>
            <consortium name="DOE Joint Genome Institute"/>
            <person name="Ahrendt S."/>
            <person name="Riley R."/>
            <person name="Andreopoulos W."/>
            <person name="Labutti K."/>
            <person name="Pangilinan J."/>
            <person name="Ruiz-Duenas F.J."/>
            <person name="Barrasa J.M."/>
            <person name="Sanchez-Garcia M."/>
            <person name="Camarero S."/>
            <person name="Miyauchi S."/>
            <person name="Serrano A."/>
            <person name="Linde D."/>
            <person name="Babiker R."/>
            <person name="Drula E."/>
            <person name="Ayuso-Fernandez I."/>
            <person name="Pacheco R."/>
            <person name="Padilla G."/>
            <person name="Ferreira P."/>
            <person name="Barriuso J."/>
            <person name="Kellner H."/>
            <person name="Castanera R."/>
            <person name="Alfaro M."/>
            <person name="Ramirez L."/>
            <person name="Pisabarro A.G."/>
            <person name="Kuo A."/>
            <person name="Tritt A."/>
            <person name="Lipzen A."/>
            <person name="He G."/>
            <person name="Yan M."/>
            <person name="Ng V."/>
            <person name="Cullen D."/>
            <person name="Martin F."/>
            <person name="Rosso M.-N."/>
            <person name="Henrissat B."/>
            <person name="Hibbett D."/>
            <person name="Martinez A.T."/>
            <person name="Grigoriev I.V."/>
        </authorList>
    </citation>
    <scope>NUCLEOTIDE SEQUENCE</scope>
    <source>
        <strain evidence="4">CBS 247.69</strain>
    </source>
</reference>
<name>A0A9P5YA80_9AGAR</name>
<evidence type="ECO:0000313" key="5">
    <source>
        <dbReference type="Proteomes" id="UP000807353"/>
    </source>
</evidence>
<dbReference type="InterPro" id="IPR053020">
    <property type="entry name" value="Smr_domain_protein"/>
</dbReference>
<evidence type="ECO:0000313" key="4">
    <source>
        <dbReference type="EMBL" id="KAF9464952.1"/>
    </source>
</evidence>
<evidence type="ECO:0000259" key="3">
    <source>
        <dbReference type="PROSITE" id="PS50828"/>
    </source>
</evidence>
<dbReference type="EMBL" id="MU150250">
    <property type="protein sequence ID" value="KAF9464952.1"/>
    <property type="molecule type" value="Genomic_DNA"/>
</dbReference>
<evidence type="ECO:0000256" key="1">
    <source>
        <dbReference type="SAM" id="Coils"/>
    </source>
</evidence>
<dbReference type="Proteomes" id="UP000807353">
    <property type="component" value="Unassembled WGS sequence"/>
</dbReference>
<dbReference type="AlphaFoldDB" id="A0A9P5YA80"/>
<keyword evidence="5" id="KW-1185">Reference proteome</keyword>
<protein>
    <recommendedName>
        <fullName evidence="3">Smr domain-containing protein</fullName>
    </recommendedName>
</protein>
<sequence>MDAILSIITGLGLRVFLGGLEEPLGRTSPALLGLWEGVVVYHLSIHTKSFDHYLAYGLRIVVDLFFTQNISRMMVVMLWTTLGMVVSGAVHPLARTESKRRHRSTRSRSSHVRAYQPSAPQLSSGPQASTPIHIPPRDLSQHAPMIPASRPPSPPSFFLEGESETNSNSPKPHYLPSVYIGEATTKRNTLSPNYILLPTPPSTLVSEGVDAIEDTPHIPRRLSPIHEVSSVENLTSDDTGVGHFVPGHFKHERSITSHIPSTTTAAPLPVPNSTIRFMQTNWAQPTILREDEDSDGLYAPSVGTAVPLPVPNSSIRYNRPNEESVSDPDELRTPGVHKWNLADSDELSTPITSQPKRELSPLFSDQQLPLEFNATTVIPPVVESIIVEAPPLPIPTPIPSGSYSRNEVEPSSPLVPVELAPVSVPGPPIEVEPPKPVSTSTVEYLYQPIEHPVPDPNKLSETESLETETDETSIISAISTRIPAKLTSRAEMLRNKAREEEKARLRLKSELQVASDESRIKDALFLRADIRESEVRARKLHESAARRFYTANNLSRGPQTVDVHGLRVVEAIEMTEKALRDALIKGHPFIKVIVGKGLHSQGGIPVLKGALIRAMEAQKIPCRVDPQNAGVIILSLPPS</sequence>
<proteinExistence type="predicted"/>
<gene>
    <name evidence="4" type="ORF">BDZ94DRAFT_424424</name>
</gene>
<evidence type="ECO:0000256" key="2">
    <source>
        <dbReference type="SAM" id="MobiDB-lite"/>
    </source>
</evidence>
<organism evidence="4 5">
    <name type="scientific">Collybia nuda</name>
    <dbReference type="NCBI Taxonomy" id="64659"/>
    <lineage>
        <taxon>Eukaryota</taxon>
        <taxon>Fungi</taxon>
        <taxon>Dikarya</taxon>
        <taxon>Basidiomycota</taxon>
        <taxon>Agaricomycotina</taxon>
        <taxon>Agaricomycetes</taxon>
        <taxon>Agaricomycetidae</taxon>
        <taxon>Agaricales</taxon>
        <taxon>Tricholomatineae</taxon>
        <taxon>Clitocybaceae</taxon>
        <taxon>Collybia</taxon>
    </lineage>
</organism>
<keyword evidence="1" id="KW-0175">Coiled coil</keyword>
<dbReference type="PANTHER" id="PTHR47417:SF1">
    <property type="entry name" value="SMR DOMAIN-CONTAINING PROTEIN YPL199C"/>
    <property type="match status" value="1"/>
</dbReference>
<dbReference type="OrthoDB" id="3231855at2759"/>
<dbReference type="InterPro" id="IPR002625">
    <property type="entry name" value="Smr_dom"/>
</dbReference>
<dbReference type="PROSITE" id="PS50828">
    <property type="entry name" value="SMR"/>
    <property type="match status" value="1"/>
</dbReference>
<dbReference type="Gene3D" id="3.30.1370.110">
    <property type="match status" value="1"/>
</dbReference>
<feature type="compositionally biased region" description="Basic residues" evidence="2">
    <location>
        <begin position="98"/>
        <end position="111"/>
    </location>
</feature>
<accession>A0A9P5YA80</accession>
<dbReference type="SMART" id="SM00463">
    <property type="entry name" value="SMR"/>
    <property type="match status" value="1"/>
</dbReference>
<feature type="region of interest" description="Disordered" evidence="2">
    <location>
        <begin position="93"/>
        <end position="173"/>
    </location>
</feature>